<name>A0A2K8L4U6_9PROT</name>
<dbReference type="KEGG" id="mfn:Ga0123462_0384"/>
<dbReference type="Proteomes" id="UP000231637">
    <property type="component" value="Chromosome"/>
</dbReference>
<dbReference type="RefSeq" id="WP_100264745.1">
    <property type="nucleotide sequence ID" value="NZ_CP018800.1"/>
</dbReference>
<keyword evidence="1" id="KW-0812">Transmembrane</keyword>
<gene>
    <name evidence="2" type="ORF">Ga0123462_0384</name>
</gene>
<sequence>MRYAGIATMKSDENLAREIIEDINNLKVFHIDSKRGLKMIFSTGIFAYGFELLERRRHTRAFQGLLDGYLKSGRYPVSLKKAMEGKEEVDESEVHRFSDSVDKEHVIKQFVSFALFKKLYIVKDLSKSGRLDEIRLDEMRASIHFFDTVLSDLKPHVDEKTRRVISHALTIGADIISLIQIKERSHSNHLKPLFAAVAMFVACYLLAFTFIDLGASYRALIAFVSLDY</sequence>
<dbReference type="OrthoDB" id="9829839at2"/>
<dbReference type="EMBL" id="CP018800">
    <property type="protein sequence ID" value="ATX81259.1"/>
    <property type="molecule type" value="Genomic_DNA"/>
</dbReference>
<accession>A0A2K8L4U6</accession>
<evidence type="ECO:0000256" key="1">
    <source>
        <dbReference type="SAM" id="Phobius"/>
    </source>
</evidence>
<evidence type="ECO:0000313" key="2">
    <source>
        <dbReference type="EMBL" id="ATX81259.1"/>
    </source>
</evidence>
<feature type="transmembrane region" description="Helical" evidence="1">
    <location>
        <begin position="193"/>
        <end position="211"/>
    </location>
</feature>
<evidence type="ECO:0000313" key="3">
    <source>
        <dbReference type="Proteomes" id="UP000231637"/>
    </source>
</evidence>
<proteinExistence type="predicted"/>
<organism evidence="2 3">
    <name type="scientific">Mariprofundus ferrinatatus</name>
    <dbReference type="NCBI Taxonomy" id="1921087"/>
    <lineage>
        <taxon>Bacteria</taxon>
        <taxon>Pseudomonadati</taxon>
        <taxon>Pseudomonadota</taxon>
        <taxon>Candidatius Mariprofundia</taxon>
        <taxon>Mariprofundales</taxon>
        <taxon>Mariprofundaceae</taxon>
        <taxon>Mariprofundus</taxon>
    </lineage>
</organism>
<keyword evidence="3" id="KW-1185">Reference proteome</keyword>
<reference evidence="2 3" key="1">
    <citation type="submission" date="2016-12" db="EMBL/GenBank/DDBJ databases">
        <title>Isolation and genomic insights into novel planktonic Zetaproteobacteria from stratified waters of the Chesapeake Bay.</title>
        <authorList>
            <person name="McAllister S.M."/>
            <person name="Kato S."/>
            <person name="Chan C.S."/>
            <person name="Chiu B.K."/>
            <person name="Field E.K."/>
        </authorList>
    </citation>
    <scope>NUCLEOTIDE SEQUENCE [LARGE SCALE GENOMIC DNA]</scope>
    <source>
        <strain evidence="2 3">CP-8</strain>
    </source>
</reference>
<protein>
    <submittedName>
        <fullName evidence="2">Uncharacterized protein</fullName>
    </submittedName>
</protein>
<dbReference type="AlphaFoldDB" id="A0A2K8L4U6"/>
<keyword evidence="1" id="KW-0472">Membrane</keyword>
<keyword evidence="1" id="KW-1133">Transmembrane helix</keyword>